<evidence type="ECO:0000313" key="2">
    <source>
        <dbReference type="EMBL" id="XDQ66095.1"/>
    </source>
</evidence>
<feature type="region of interest" description="Disordered" evidence="1">
    <location>
        <begin position="35"/>
        <end position="54"/>
    </location>
</feature>
<dbReference type="AlphaFoldDB" id="A0AB39SK56"/>
<protein>
    <submittedName>
        <fullName evidence="2">Uncharacterized protein</fullName>
    </submittedName>
</protein>
<name>A0AB39SK56_9ACTN</name>
<reference evidence="2" key="1">
    <citation type="submission" date="2024-07" db="EMBL/GenBank/DDBJ databases">
        <authorList>
            <person name="Yu S.T."/>
        </authorList>
    </citation>
    <scope>NUCLEOTIDE SEQUENCE</scope>
    <source>
        <strain evidence="2">R35</strain>
    </source>
</reference>
<gene>
    <name evidence="2" type="ORF">AB5J50_37465</name>
</gene>
<evidence type="ECO:0000256" key="1">
    <source>
        <dbReference type="SAM" id="MobiDB-lite"/>
    </source>
</evidence>
<sequence>MSQEAVPQQGAPAPPKGLLQQMEELMAALNADLSQLDADLSGPRPRLPTDPDRL</sequence>
<proteinExistence type="predicted"/>
<accession>A0AB39SK56</accession>
<dbReference type="EMBL" id="CP163440">
    <property type="protein sequence ID" value="XDQ66095.1"/>
    <property type="molecule type" value="Genomic_DNA"/>
</dbReference>
<organism evidence="2">
    <name type="scientific">Streptomyces sp. R35</name>
    <dbReference type="NCBI Taxonomy" id="3238630"/>
    <lineage>
        <taxon>Bacteria</taxon>
        <taxon>Bacillati</taxon>
        <taxon>Actinomycetota</taxon>
        <taxon>Actinomycetes</taxon>
        <taxon>Kitasatosporales</taxon>
        <taxon>Streptomycetaceae</taxon>
        <taxon>Streptomyces</taxon>
    </lineage>
</organism>
<dbReference type="RefSeq" id="WP_369263036.1">
    <property type="nucleotide sequence ID" value="NZ_CP163440.1"/>
</dbReference>